<gene>
    <name evidence="1" type="ordered locus">zobellia_3249</name>
</gene>
<accession>G0L060</accession>
<evidence type="ECO:0000313" key="2">
    <source>
        <dbReference type="Proteomes" id="UP000008898"/>
    </source>
</evidence>
<dbReference type="AlphaFoldDB" id="G0L060"/>
<dbReference type="HOGENOM" id="CLU_466689_0_0_10"/>
<dbReference type="STRING" id="63186.ZOBELLIA_3249"/>
<organism evidence="1 2">
    <name type="scientific">Zobellia galactanivorans (strain DSM 12802 / CCUG 47099 / CIP 106680 / NCIMB 13871 / Dsij)</name>
    <dbReference type="NCBI Taxonomy" id="63186"/>
    <lineage>
        <taxon>Bacteria</taxon>
        <taxon>Pseudomonadati</taxon>
        <taxon>Bacteroidota</taxon>
        <taxon>Flavobacteriia</taxon>
        <taxon>Flavobacteriales</taxon>
        <taxon>Flavobacteriaceae</taxon>
        <taxon>Zobellia</taxon>
    </lineage>
</organism>
<dbReference type="KEGG" id="zga:ZOBELLIA_3249"/>
<protein>
    <submittedName>
        <fullName evidence="1">Uncharacterized protein</fullName>
    </submittedName>
</protein>
<sequence length="584" mass="66745">MKTLKLFNSVKLKETNEKPFVSEQGYIIESGALWAKEEIIRFYENEKLDGFGLNKTFHKSWNQIFKSTRTELLFEQIKHYISTYGSNFQDEIYIPNEVLESPDLKVKFKVIKGCPQEELIEKCLSLLQSGIALKEETINDIISVLVDELSYQFTGNENIKNKEATIKIADTYSIVPTDILEFFRYILYRTTGESLLIKSDEVIEAIKKSNYNPAVQFEQFGLERLAEIFNRFKPLFLAFKTKCPKTINKISKLSKIHHKPLVGNPLNNATSIILLDKDKHWLDNATPFALFRALSACHTRLQGQFAFTYRIRNGKSFVKTNKVSRVVRSNYDFLMQYCEKRFDLNGKKFFLPHNVEFSLPTSEKMFVGNIPTGSKIFGKSLAVGIYWENDWGAHDLDLSGLNIGGKIGWNSDYKQGEGSLMYSGDITNAPNGAVEYLYAQNGLSEPTLVKNNVYTGEENCEYKIIVGKGDKIDYNYMMDPNNLFLETKCQSVQRQTILGMLIPEKERQCFVVLNIGAGASRVSGNSEISLLATKALFQQWSNPILFRDLILALGAEIVEKIEDADYNFSLDNLQKDSFIKLFQH</sequence>
<reference evidence="1 2" key="2">
    <citation type="journal article" date="2012" name="Environ. Microbiol.">
        <title>Characterization of the first alginolytic operons in a marine bacterium: from their emergence in marine Flavobacteriia to their independent transfers to marine Proteobacteria and human gut Bacteroides.</title>
        <authorList>
            <person name="Thomas F."/>
            <person name="Barbeyron T."/>
            <person name="Tonon T."/>
            <person name="Genicot S."/>
            <person name="Czjzek M."/>
            <person name="Michel G."/>
        </authorList>
    </citation>
    <scope>NUCLEOTIDE SEQUENCE [LARGE SCALE GENOMIC DNA]</scope>
    <source>
        <strain evidence="2">DSM 12802 / CCUG 47099 / CIP 106680 / NCIMB 13871 / Dsij</strain>
    </source>
</reference>
<dbReference type="PATRIC" id="fig|63186.3.peg.3174"/>
<reference evidence="2" key="1">
    <citation type="submission" date="2009-07" db="EMBL/GenBank/DDBJ databases">
        <title>Complete genome sequence of Zobellia galactanivorans Dsij.</title>
        <authorList>
            <consortium name="Genoscope - CEA"/>
        </authorList>
    </citation>
    <scope>NUCLEOTIDE SEQUENCE [LARGE SCALE GENOMIC DNA]</scope>
    <source>
        <strain evidence="2">DSM 12802 / CCUG 47099 / CIP 106680 / NCIMB 13871 / Dsij</strain>
    </source>
</reference>
<dbReference type="OrthoDB" id="415622at2"/>
<evidence type="ECO:0000313" key="1">
    <source>
        <dbReference type="EMBL" id="CAZ97387.1"/>
    </source>
</evidence>
<dbReference type="Proteomes" id="UP000008898">
    <property type="component" value="Chromosome"/>
</dbReference>
<dbReference type="RefSeq" id="WP_013994581.1">
    <property type="nucleotide sequence ID" value="NC_015844.1"/>
</dbReference>
<dbReference type="EMBL" id="FP476056">
    <property type="protein sequence ID" value="CAZ97387.1"/>
    <property type="molecule type" value="Genomic_DNA"/>
</dbReference>
<keyword evidence="2" id="KW-1185">Reference proteome</keyword>
<name>G0L060_ZOBGA</name>
<proteinExistence type="predicted"/>